<sequence length="151" mass="17851">MAKCYRDNEALRKEVAKQKDVHKKYIMRLRKEKAKVLKNKEYLASPRSKTERLLRFWSTNSKQGKSIEKETLAKSKENKDMIVSYTSFCRLQPFWVLPPKESDRDTCACKLHENIQFIVNTLHRVKVLETQGLKEFINLSVCNSEDLDCMY</sequence>
<reference evidence="1" key="1">
    <citation type="submission" date="2021-03" db="EMBL/GenBank/DDBJ databases">
        <authorList>
            <person name="Bekaert M."/>
        </authorList>
    </citation>
    <scope>NUCLEOTIDE SEQUENCE</scope>
</reference>
<dbReference type="AlphaFoldDB" id="A0A8S3SJ14"/>
<evidence type="ECO:0000313" key="1">
    <source>
        <dbReference type="EMBL" id="CAG2220762.1"/>
    </source>
</evidence>
<name>A0A8S3SJ14_MYTED</name>
<comment type="caution">
    <text evidence="1">The sequence shown here is derived from an EMBL/GenBank/DDBJ whole genome shotgun (WGS) entry which is preliminary data.</text>
</comment>
<proteinExistence type="predicted"/>
<accession>A0A8S3SJ14</accession>
<dbReference type="Proteomes" id="UP000683360">
    <property type="component" value="Unassembled WGS sequence"/>
</dbReference>
<gene>
    <name evidence="1" type="ORF">MEDL_34225</name>
</gene>
<keyword evidence="2" id="KW-1185">Reference proteome</keyword>
<dbReference type="EMBL" id="CAJPWZ010001670">
    <property type="protein sequence ID" value="CAG2220762.1"/>
    <property type="molecule type" value="Genomic_DNA"/>
</dbReference>
<dbReference type="OrthoDB" id="6357684at2759"/>
<organism evidence="1 2">
    <name type="scientific">Mytilus edulis</name>
    <name type="common">Blue mussel</name>
    <dbReference type="NCBI Taxonomy" id="6550"/>
    <lineage>
        <taxon>Eukaryota</taxon>
        <taxon>Metazoa</taxon>
        <taxon>Spiralia</taxon>
        <taxon>Lophotrochozoa</taxon>
        <taxon>Mollusca</taxon>
        <taxon>Bivalvia</taxon>
        <taxon>Autobranchia</taxon>
        <taxon>Pteriomorphia</taxon>
        <taxon>Mytilida</taxon>
        <taxon>Mytiloidea</taxon>
        <taxon>Mytilidae</taxon>
        <taxon>Mytilinae</taxon>
        <taxon>Mytilus</taxon>
    </lineage>
</organism>
<protein>
    <submittedName>
        <fullName evidence="1">Uncharacterized protein</fullName>
    </submittedName>
</protein>
<evidence type="ECO:0000313" key="2">
    <source>
        <dbReference type="Proteomes" id="UP000683360"/>
    </source>
</evidence>